<evidence type="ECO:0000256" key="2">
    <source>
        <dbReference type="ARBA" id="ARBA00022723"/>
    </source>
</evidence>
<evidence type="ECO:0000259" key="6">
    <source>
        <dbReference type="PROSITE" id="PS51085"/>
    </source>
</evidence>
<keyword evidence="3" id="KW-0677">Repeat</keyword>
<dbReference type="AlphaFoldDB" id="A0A5P3XAK1"/>
<evidence type="ECO:0000256" key="5">
    <source>
        <dbReference type="ARBA" id="ARBA00023014"/>
    </source>
</evidence>
<evidence type="ECO:0000313" key="10">
    <source>
        <dbReference type="Proteomes" id="UP000326961"/>
    </source>
</evidence>
<feature type="domain" description="2Fe-2S ferredoxin-type" evidence="6">
    <location>
        <begin position="2"/>
        <end position="82"/>
    </location>
</feature>
<dbReference type="InterPro" id="IPR019574">
    <property type="entry name" value="NADH_UbQ_OxRdtase_Gsu_4Fe4S-bd"/>
</dbReference>
<dbReference type="EMBL" id="CP032452">
    <property type="protein sequence ID" value="QEZ68308.1"/>
    <property type="molecule type" value="Genomic_DNA"/>
</dbReference>
<dbReference type="Proteomes" id="UP000326961">
    <property type="component" value="Chromosome"/>
</dbReference>
<dbReference type="InterPro" id="IPR017896">
    <property type="entry name" value="4Fe4S_Fe-S-bd"/>
</dbReference>
<dbReference type="Gene3D" id="3.40.50.1780">
    <property type="match status" value="1"/>
</dbReference>
<dbReference type="PROSITE" id="PS51085">
    <property type="entry name" value="2FE2S_FER_2"/>
    <property type="match status" value="1"/>
</dbReference>
<evidence type="ECO:0000313" key="9">
    <source>
        <dbReference type="EMBL" id="QEZ68308.1"/>
    </source>
</evidence>
<dbReference type="SMART" id="SM00902">
    <property type="entry name" value="Fe_hyd_SSU"/>
    <property type="match status" value="1"/>
</dbReference>
<dbReference type="SMART" id="SM00929">
    <property type="entry name" value="NADH-G_4Fe-4S_3"/>
    <property type="match status" value="1"/>
</dbReference>
<dbReference type="CDD" id="cd00207">
    <property type="entry name" value="fer2"/>
    <property type="match status" value="1"/>
</dbReference>
<sequence length="575" mass="63443">MSFINIFLNDTSVKIDKNNTILEIAKSLNIDIPHLCNLKFKDININECASCGVCKVETNLGLVNSCSSYPIEDMRIYTHSKKAINARKEAVEKMLETHPQDCLLCEKHHDCTLQSIAADLGIRKLNVNKPSLRYEIDNSSKSIVRDPEKCILCRKCEVMCNKVQTVGLLTEINNGCKTVISSAEKSLANTSCTYCGQCVAVCPTGALTEVNNIGDVWNAIDDNNKKVVVQIAPAVRVALGEEFGMEIGSIVTGKIATALRKLGFDLVFDTDFAADLTIMEEANEFLTRLQAGENLPILTSCCPAWVKFIEHQKPELLNHPSSCKSPQQMFGAIAKSYLAEKINKKPEDMYVVAVMPCVAKKFEASREELSVDNIQDVDKVITTRELARMIKEAGINFDSLAESDFDHPLGESTGASVIFGTTGGVLEAALRTAYEWITKETLEKVEFKELRGIKGIKEATLNINGMDVNVAVVCGLGNARNVLDQIEAGTCKYHIIEVMACPGGCVGGGGQPYHNGDFDIVKKRAQGLYQIDKDKPLRKSHENPSIIKLYDEYLKSPGAHKAHHILHTHYVKREK</sequence>
<dbReference type="InterPro" id="IPR013352">
    <property type="entry name" value="Fe_hydrogenase_subset"/>
</dbReference>
<dbReference type="InterPro" id="IPR003149">
    <property type="entry name" value="Fe_hydrogenase_ssu"/>
</dbReference>
<dbReference type="PROSITE" id="PS51379">
    <property type="entry name" value="4FE4S_FER_2"/>
    <property type="match status" value="2"/>
</dbReference>
<dbReference type="InterPro" id="IPR017900">
    <property type="entry name" value="4Fe4S_Fe_S_CS"/>
</dbReference>
<keyword evidence="1" id="KW-0004">4Fe-4S</keyword>
<dbReference type="Gene3D" id="3.10.20.740">
    <property type="match status" value="1"/>
</dbReference>
<evidence type="ECO:0000259" key="7">
    <source>
        <dbReference type="PROSITE" id="PS51379"/>
    </source>
</evidence>
<dbReference type="PANTHER" id="PTHR11615">
    <property type="entry name" value="NITRATE, FORMATE, IRON DEHYDROGENASE"/>
    <property type="match status" value="1"/>
</dbReference>
<feature type="domain" description="4Fe-4S His(Cys)3-ligated-type" evidence="8">
    <location>
        <begin position="82"/>
        <end position="121"/>
    </location>
</feature>
<dbReference type="FunFam" id="3.30.70.20:FF:000035">
    <property type="entry name" value="Iron hydrogenase 1"/>
    <property type="match status" value="1"/>
</dbReference>
<feature type="domain" description="4Fe-4S ferredoxin-type" evidence="7">
    <location>
        <begin position="183"/>
        <end position="212"/>
    </location>
</feature>
<dbReference type="Gene3D" id="4.10.260.20">
    <property type="entry name" value="Iron hydrogenase, small subunit"/>
    <property type="match status" value="1"/>
</dbReference>
<evidence type="ECO:0000259" key="8">
    <source>
        <dbReference type="PROSITE" id="PS51839"/>
    </source>
</evidence>
<dbReference type="Pfam" id="PF12838">
    <property type="entry name" value="Fer4_7"/>
    <property type="match status" value="1"/>
</dbReference>
<dbReference type="Gene3D" id="3.40.950.10">
    <property type="entry name" value="Fe-only Hydrogenase (Larger Subunit), Chain L, domain 3"/>
    <property type="match status" value="1"/>
</dbReference>
<dbReference type="SUPFAM" id="SSF53920">
    <property type="entry name" value="Fe-only hydrogenase"/>
    <property type="match status" value="1"/>
</dbReference>
<dbReference type="RefSeq" id="WP_150886120.1">
    <property type="nucleotide sequence ID" value="NZ_CP032452.1"/>
</dbReference>
<evidence type="ECO:0000256" key="3">
    <source>
        <dbReference type="ARBA" id="ARBA00022737"/>
    </source>
</evidence>
<dbReference type="PROSITE" id="PS00198">
    <property type="entry name" value="4FE4S_FER_1"/>
    <property type="match status" value="1"/>
</dbReference>
<dbReference type="GO" id="GO:0008901">
    <property type="term" value="F:ferredoxin hydrogenase activity"/>
    <property type="evidence" value="ECO:0007669"/>
    <property type="project" value="InterPro"/>
</dbReference>
<dbReference type="SUPFAM" id="SSF54862">
    <property type="entry name" value="4Fe-4S ferredoxins"/>
    <property type="match status" value="1"/>
</dbReference>
<reference evidence="9 10" key="1">
    <citation type="submission" date="2018-09" db="EMBL/GenBank/DDBJ databases">
        <title>A clostridial neurotoxin that targets Anopheles mosquitoes.</title>
        <authorList>
            <person name="Contreras E."/>
            <person name="Masuyer G."/>
            <person name="Qureshi N."/>
            <person name="Chawla S."/>
            <person name="Lim H.L."/>
            <person name="Chen J."/>
            <person name="Stenmark P."/>
            <person name="Gill S."/>
        </authorList>
    </citation>
    <scope>NUCLEOTIDE SEQUENCE [LARGE SCALE GENOMIC DNA]</scope>
    <source>
        <strain evidence="9 10">Cbm</strain>
    </source>
</reference>
<accession>A0A5P3XAK1</accession>
<proteinExistence type="predicted"/>
<dbReference type="Pfam" id="PF10588">
    <property type="entry name" value="NADH-G_4Fe-4S_3"/>
    <property type="match status" value="1"/>
</dbReference>
<keyword evidence="5" id="KW-0411">Iron-sulfur</keyword>
<gene>
    <name evidence="9" type="ORF">D4A35_04885</name>
</gene>
<dbReference type="InterPro" id="IPR009016">
    <property type="entry name" value="Fe_hydrogenase"/>
</dbReference>
<dbReference type="GO" id="GO:0051539">
    <property type="term" value="F:4 iron, 4 sulfur cluster binding"/>
    <property type="evidence" value="ECO:0007669"/>
    <property type="project" value="UniProtKB-KW"/>
</dbReference>
<dbReference type="InterPro" id="IPR004108">
    <property type="entry name" value="Fe_hydrogenase_lsu_C"/>
</dbReference>
<dbReference type="GO" id="GO:0005506">
    <property type="term" value="F:iron ion binding"/>
    <property type="evidence" value="ECO:0007669"/>
    <property type="project" value="InterPro"/>
</dbReference>
<keyword evidence="4" id="KW-0408">Iron</keyword>
<dbReference type="InterPro" id="IPR050340">
    <property type="entry name" value="Cytosolic_Fe-S_CAF"/>
</dbReference>
<dbReference type="Pfam" id="PF02256">
    <property type="entry name" value="Fe_hyd_SSU"/>
    <property type="match status" value="1"/>
</dbReference>
<dbReference type="PROSITE" id="PS51839">
    <property type="entry name" value="4FE4S_HC3"/>
    <property type="match status" value="1"/>
</dbReference>
<dbReference type="NCBIfam" id="TIGR02512">
    <property type="entry name" value="FeFe_hydrog_A"/>
    <property type="match status" value="1"/>
</dbReference>
<dbReference type="InterPro" id="IPR036010">
    <property type="entry name" value="2Fe-2S_ferredoxin-like_sf"/>
</dbReference>
<feature type="domain" description="4Fe-4S ferredoxin-type" evidence="7">
    <location>
        <begin position="141"/>
        <end position="171"/>
    </location>
</feature>
<dbReference type="InterPro" id="IPR001041">
    <property type="entry name" value="2Fe-2S_ferredoxin-type"/>
</dbReference>
<keyword evidence="9" id="KW-0830">Ubiquinone</keyword>
<dbReference type="Pfam" id="PF02906">
    <property type="entry name" value="Fe_hyd_lg_C"/>
    <property type="match status" value="1"/>
</dbReference>
<dbReference type="InterPro" id="IPR036991">
    <property type="entry name" value="Fe_hydrogenase_ssu_sf"/>
</dbReference>
<organism evidence="9 10">
    <name type="scientific">Paraclostridium bifermentans</name>
    <name type="common">Clostridium bifermentans</name>
    <dbReference type="NCBI Taxonomy" id="1490"/>
    <lineage>
        <taxon>Bacteria</taxon>
        <taxon>Bacillati</taxon>
        <taxon>Bacillota</taxon>
        <taxon>Clostridia</taxon>
        <taxon>Peptostreptococcales</taxon>
        <taxon>Peptostreptococcaceae</taxon>
        <taxon>Paraclostridium</taxon>
    </lineage>
</organism>
<dbReference type="NCBIfam" id="NF040763">
    <property type="entry name" value="FeFe_hydrog_A6"/>
    <property type="match status" value="1"/>
</dbReference>
<evidence type="ECO:0000256" key="1">
    <source>
        <dbReference type="ARBA" id="ARBA00022485"/>
    </source>
</evidence>
<evidence type="ECO:0000256" key="4">
    <source>
        <dbReference type="ARBA" id="ARBA00023004"/>
    </source>
</evidence>
<dbReference type="InterPro" id="IPR049830">
    <property type="entry name" value="HndD"/>
</dbReference>
<dbReference type="SUPFAM" id="SSF54292">
    <property type="entry name" value="2Fe-2S ferredoxin-like"/>
    <property type="match status" value="1"/>
</dbReference>
<dbReference type="Gene3D" id="3.30.70.20">
    <property type="match status" value="1"/>
</dbReference>
<keyword evidence="2" id="KW-0479">Metal-binding</keyword>
<protein>
    <submittedName>
        <fullName evidence="9">NADH:ubiquinone oxidoreductase</fullName>
    </submittedName>
</protein>
<name>A0A5P3XAK1_PARBF</name>